<dbReference type="Proteomes" id="UP000663854">
    <property type="component" value="Unassembled WGS sequence"/>
</dbReference>
<dbReference type="PROSITE" id="PS50005">
    <property type="entry name" value="TPR"/>
    <property type="match status" value="2"/>
</dbReference>
<keyword evidence="2 3" id="KW-0802">TPR repeat</keyword>
<dbReference type="PANTHER" id="PTHR45641:SF1">
    <property type="entry name" value="AAA+ ATPASE DOMAIN-CONTAINING PROTEIN"/>
    <property type="match status" value="1"/>
</dbReference>
<feature type="region of interest" description="Disordered" evidence="4">
    <location>
        <begin position="112"/>
        <end position="138"/>
    </location>
</feature>
<dbReference type="EMBL" id="CAJNOH010000309">
    <property type="protein sequence ID" value="CAF0994097.1"/>
    <property type="molecule type" value="Genomic_DNA"/>
</dbReference>
<dbReference type="SUPFAM" id="SSF81901">
    <property type="entry name" value="HCP-like"/>
    <property type="match status" value="1"/>
</dbReference>
<evidence type="ECO:0000256" key="3">
    <source>
        <dbReference type="PROSITE-ProRule" id="PRU00339"/>
    </source>
</evidence>
<dbReference type="Pfam" id="PF13593">
    <property type="entry name" value="SBF_like"/>
    <property type="match status" value="1"/>
</dbReference>
<feature type="compositionally biased region" description="Basic and acidic residues" evidence="4">
    <location>
        <begin position="123"/>
        <end position="138"/>
    </location>
</feature>
<keyword evidence="5" id="KW-1133">Transmembrane helix</keyword>
<feature type="transmembrane region" description="Helical" evidence="5">
    <location>
        <begin position="239"/>
        <end position="261"/>
    </location>
</feature>
<dbReference type="PANTHER" id="PTHR45641">
    <property type="entry name" value="TETRATRICOPEPTIDE REPEAT PROTEIN (AFU_ORTHOLOGUE AFUA_6G03870)"/>
    <property type="match status" value="1"/>
</dbReference>
<feature type="transmembrane region" description="Helical" evidence="5">
    <location>
        <begin position="328"/>
        <end position="350"/>
    </location>
</feature>
<dbReference type="Gene3D" id="1.25.40.10">
    <property type="entry name" value="Tetratricopeptide repeat domain"/>
    <property type="match status" value="2"/>
</dbReference>
<feature type="repeat" description="TPR" evidence="3">
    <location>
        <begin position="660"/>
        <end position="693"/>
    </location>
</feature>
<accession>A0A814M0H8</accession>
<dbReference type="Proteomes" id="UP000663870">
    <property type="component" value="Unassembled WGS sequence"/>
</dbReference>
<evidence type="ECO:0000256" key="4">
    <source>
        <dbReference type="SAM" id="MobiDB-lite"/>
    </source>
</evidence>
<evidence type="ECO:0000313" key="6">
    <source>
        <dbReference type="EMBL" id="CAF0994097.1"/>
    </source>
</evidence>
<name>A0A814M0H8_9BILA</name>
<feature type="transmembrane region" description="Helical" evidence="5">
    <location>
        <begin position="209"/>
        <end position="233"/>
    </location>
</feature>
<dbReference type="InterPro" id="IPR011990">
    <property type="entry name" value="TPR-like_helical_dom_sf"/>
</dbReference>
<organism evidence="7 8">
    <name type="scientific">Rotaria sordida</name>
    <dbReference type="NCBI Taxonomy" id="392033"/>
    <lineage>
        <taxon>Eukaryota</taxon>
        <taxon>Metazoa</taxon>
        <taxon>Spiralia</taxon>
        <taxon>Gnathifera</taxon>
        <taxon>Rotifera</taxon>
        <taxon>Eurotatoria</taxon>
        <taxon>Bdelloidea</taxon>
        <taxon>Philodinida</taxon>
        <taxon>Philodinidae</taxon>
        <taxon>Rotaria</taxon>
    </lineage>
</organism>
<protein>
    <submittedName>
        <fullName evidence="7">Uncharacterized protein</fullName>
    </submittedName>
</protein>
<sequence>MASNASTFSNVDDPREILIEYGDQRRPISFAHDNDLNTIQREINNRFEINIEQMNLQIQWYDDEFKEFVDLDNEAWPKYKKNQEYERNKKSTGSQQRLKLVHKGLLQQHHNITEQQQIGTERAPVHRPTETTEQKNDSQHWDQILETLRWVLPLFAVFAYIGDAVWLTVVYDPESEEQQNYAGLTSTIFILFYYLQYDVKIDSERRKLWIPYQTILFLAIEAGDILYIVYYRYRERDLGLMIVFIIYTVIDAGFVICVGYLKYKRKLHVKMEITKEAFFHLMSRLEVLLIVLIPLYANYDVISTNSIAFFILNVVMTKNAMGNEYSALLNAALGNALGIFISPALVFYFMSNPIVNSLPNSSSSGKQTACVDQRKLTRVFTSMESLVEVFKQHVSLANYNLIPISVLPTISLQHLNDIDWSFTFIYLLKELLLTMDNSKAEKKEFVNLCRKYFKANPLGLNIIDEFQKTYQQTSAIQWYTREDFIYSVWNKALRIENMQMIMHMVFFAQDLYRQIVQIHTDMKRQNSISVFHGQGLSKTTLNKLQQNKTGLISFNTFLVTHASGQDAIDWARRSYDHGSDFGIVFQMEVDTSTPIIPLNGTDSKSDSNSKFLLPLHSTFRIREIKSIGEQLWQINLTSINTNDQSFARFNHFIDQEVCGSTALSRLGNFHLKMGKINEAIELYLIMLEITSDRENQLLAHIHHQLGYLYNEICDLTKARIHYEKSIQLYLTYLPANDPSLSNSYSNLAVVLKRQGDLVGAMKYHQHGLSIDLKAPQPDYEQIATRYNNIGVILRDQNKYSEALDYYQRALKIELEHLPPTQPILATTYNNIADIHRLQENLAAALEFYQKTLAIEQIIFSMKHPSLAITYFNIAVTLDGMNQLNEAIEHASKALEINQHIFGSDHEETIENQALLDMLRSKRSGDSS</sequence>
<gene>
    <name evidence="7" type="ORF">JXQ802_LOCUS17782</name>
    <name evidence="6" type="ORF">PYM288_LOCUS14272</name>
</gene>
<dbReference type="InterPro" id="IPR019734">
    <property type="entry name" value="TPR_rpt"/>
</dbReference>
<reference evidence="7" key="1">
    <citation type="submission" date="2021-02" db="EMBL/GenBank/DDBJ databases">
        <authorList>
            <person name="Nowell W R."/>
        </authorList>
    </citation>
    <scope>NUCLEOTIDE SEQUENCE</scope>
</reference>
<dbReference type="AlphaFoldDB" id="A0A814M0H8"/>
<evidence type="ECO:0000313" key="7">
    <source>
        <dbReference type="EMBL" id="CAF1072902.1"/>
    </source>
</evidence>
<keyword evidence="5" id="KW-0812">Transmembrane</keyword>
<dbReference type="SUPFAM" id="SSF56399">
    <property type="entry name" value="ADP-ribosylation"/>
    <property type="match status" value="1"/>
</dbReference>
<dbReference type="PROSITE" id="PS50293">
    <property type="entry name" value="TPR_REGION"/>
    <property type="match status" value="1"/>
</dbReference>
<feature type="transmembrane region" description="Helical" evidence="5">
    <location>
        <begin position="181"/>
        <end position="197"/>
    </location>
</feature>
<evidence type="ECO:0000313" key="8">
    <source>
        <dbReference type="Proteomes" id="UP000663870"/>
    </source>
</evidence>
<evidence type="ECO:0000256" key="5">
    <source>
        <dbReference type="SAM" id="Phobius"/>
    </source>
</evidence>
<keyword evidence="8" id="KW-1185">Reference proteome</keyword>
<dbReference type="Gene3D" id="3.90.176.10">
    <property type="entry name" value="Toxin ADP-ribosyltransferase, Chain A, domain 1"/>
    <property type="match status" value="1"/>
</dbReference>
<proteinExistence type="predicted"/>
<dbReference type="InterPro" id="IPR016833">
    <property type="entry name" value="Put_Na-Bile_cotransptr"/>
</dbReference>
<keyword evidence="5" id="KW-0472">Membrane</keyword>
<evidence type="ECO:0000256" key="1">
    <source>
        <dbReference type="ARBA" id="ARBA00022737"/>
    </source>
</evidence>
<dbReference type="SMART" id="SM00028">
    <property type="entry name" value="TPR"/>
    <property type="match status" value="6"/>
</dbReference>
<dbReference type="Pfam" id="PF13424">
    <property type="entry name" value="TPR_12"/>
    <property type="match status" value="3"/>
</dbReference>
<feature type="repeat" description="TPR" evidence="3">
    <location>
        <begin position="783"/>
        <end position="816"/>
    </location>
</feature>
<evidence type="ECO:0000256" key="2">
    <source>
        <dbReference type="ARBA" id="ARBA00022803"/>
    </source>
</evidence>
<feature type="transmembrane region" description="Helical" evidence="5">
    <location>
        <begin position="150"/>
        <end position="169"/>
    </location>
</feature>
<dbReference type="EMBL" id="CAJNOL010000456">
    <property type="protein sequence ID" value="CAF1072902.1"/>
    <property type="molecule type" value="Genomic_DNA"/>
</dbReference>
<keyword evidence="1" id="KW-0677">Repeat</keyword>
<comment type="caution">
    <text evidence="7">The sequence shown here is derived from an EMBL/GenBank/DDBJ whole genome shotgun (WGS) entry which is preliminary data.</text>
</comment>